<feature type="chain" id="PRO_5003475473" evidence="2">
    <location>
        <begin position="20"/>
        <end position="166"/>
    </location>
</feature>
<name>G5CT94_HALDV</name>
<dbReference type="InterPro" id="IPR016186">
    <property type="entry name" value="C-type_lectin-like/link_sf"/>
</dbReference>
<dbReference type="AlphaFoldDB" id="G5CT94"/>
<accession>G5CT94</accession>
<dbReference type="Pfam" id="PF00059">
    <property type="entry name" value="Lectin_C"/>
    <property type="match status" value="1"/>
</dbReference>
<keyword evidence="2" id="KW-0732">Signal</keyword>
<evidence type="ECO:0000259" key="3">
    <source>
        <dbReference type="PROSITE" id="PS50041"/>
    </source>
</evidence>
<dbReference type="PANTHER" id="PTHR22803">
    <property type="entry name" value="MANNOSE, PHOSPHOLIPASE, LECTIN RECEPTOR RELATED"/>
    <property type="match status" value="1"/>
</dbReference>
<feature type="domain" description="C-type lectin" evidence="3">
    <location>
        <begin position="31"/>
        <end position="157"/>
    </location>
</feature>
<evidence type="ECO:0000313" key="4">
    <source>
        <dbReference type="EMBL" id="AEQ16380.1"/>
    </source>
</evidence>
<dbReference type="PROSITE" id="PS50041">
    <property type="entry name" value="C_TYPE_LECTIN_2"/>
    <property type="match status" value="1"/>
</dbReference>
<dbReference type="SUPFAM" id="SSF56436">
    <property type="entry name" value="C-type lectin-like"/>
    <property type="match status" value="1"/>
</dbReference>
<dbReference type="PROSITE" id="PS00615">
    <property type="entry name" value="C_TYPE_LECTIN_1"/>
    <property type="match status" value="1"/>
</dbReference>
<dbReference type="InterPro" id="IPR001304">
    <property type="entry name" value="C-type_lectin-like"/>
</dbReference>
<dbReference type="EMBL" id="JN314432">
    <property type="protein sequence ID" value="AEQ16380.1"/>
    <property type="molecule type" value="mRNA"/>
</dbReference>
<proteinExistence type="evidence at transcript level"/>
<dbReference type="InterPro" id="IPR050111">
    <property type="entry name" value="C-type_lectin/snaclec_domain"/>
</dbReference>
<dbReference type="InterPro" id="IPR016187">
    <property type="entry name" value="CTDL_fold"/>
</dbReference>
<sequence>MKTVLEYLAFLSAFVLVTGQYGTCPAGYASYSESCYKMFPLAATWPEAAVFCKTFGGKLAMITDQQEQTFVENYINGLHNSHLTLDIWLGGTDLLVNQEWMWTNTLDRVKYSNWKPGEPNNVGSGSSVTEDCLALMTSDNYEWNDAPCTDRMYFLCEKELDSNPIG</sequence>
<keyword evidence="1" id="KW-1015">Disulfide bond</keyword>
<dbReference type="InterPro" id="IPR018378">
    <property type="entry name" value="C-type_lectin_CS"/>
</dbReference>
<dbReference type="SMART" id="SM00034">
    <property type="entry name" value="CLECT"/>
    <property type="match status" value="1"/>
</dbReference>
<organism evidence="4">
    <name type="scientific">Haliotis diversicolor</name>
    <name type="common">Abalone</name>
    <name type="synonym">Sulculus diversicolor</name>
    <dbReference type="NCBI Taxonomy" id="36095"/>
    <lineage>
        <taxon>Eukaryota</taxon>
        <taxon>Metazoa</taxon>
        <taxon>Spiralia</taxon>
        <taxon>Lophotrochozoa</taxon>
        <taxon>Mollusca</taxon>
        <taxon>Gastropoda</taxon>
        <taxon>Vetigastropoda</taxon>
        <taxon>Lepetellida</taxon>
        <taxon>Haliotoidea</taxon>
        <taxon>Haliotidae</taxon>
        <taxon>Haliotis</taxon>
    </lineage>
</organism>
<dbReference type="Gene3D" id="3.10.100.10">
    <property type="entry name" value="Mannose-Binding Protein A, subunit A"/>
    <property type="match status" value="1"/>
</dbReference>
<protein>
    <submittedName>
        <fullName evidence="4">Perlucin 6</fullName>
    </submittedName>
</protein>
<reference evidence="4" key="1">
    <citation type="submission" date="2011-07" db="EMBL/GenBank/DDBJ databases">
        <title>Cloning and character of perlucin from small abalone Haliotis.</title>
        <authorList>
            <person name="Lin S."/>
            <person name="Wang G."/>
            <person name="Wang Y."/>
        </authorList>
    </citation>
    <scope>NUCLEOTIDE SEQUENCE</scope>
</reference>
<feature type="signal peptide" evidence="2">
    <location>
        <begin position="1"/>
        <end position="19"/>
    </location>
</feature>
<dbReference type="CDD" id="cd00037">
    <property type="entry name" value="CLECT"/>
    <property type="match status" value="1"/>
</dbReference>
<evidence type="ECO:0000256" key="2">
    <source>
        <dbReference type="SAM" id="SignalP"/>
    </source>
</evidence>
<evidence type="ECO:0000256" key="1">
    <source>
        <dbReference type="ARBA" id="ARBA00023157"/>
    </source>
</evidence>